<comment type="pathway">
    <text evidence="4">Carbohydrate degradation; glycolysis; pyruvate from D-glyceraldehyde 3-phosphate: step 3/5.</text>
</comment>
<dbReference type="Proteomes" id="UP000318711">
    <property type="component" value="Unassembled WGS sequence"/>
</dbReference>
<organism evidence="15 16">
    <name type="scientific">Candidatus Berkelbacteria bacterium Licking1014_2</name>
    <dbReference type="NCBI Taxonomy" id="2017146"/>
    <lineage>
        <taxon>Bacteria</taxon>
        <taxon>Candidatus Berkelbacteria</taxon>
    </lineage>
</organism>
<dbReference type="CDD" id="cd16010">
    <property type="entry name" value="iPGM"/>
    <property type="match status" value="1"/>
</dbReference>
<dbReference type="GO" id="GO:0005829">
    <property type="term" value="C:cytosol"/>
    <property type="evidence" value="ECO:0007669"/>
    <property type="project" value="TreeGrafter"/>
</dbReference>
<feature type="binding site" evidence="12">
    <location>
        <position position="439"/>
    </location>
    <ligand>
        <name>Mn(2+)</name>
        <dbReference type="ChEBI" id="CHEBI:29035"/>
        <label>2</label>
    </ligand>
</feature>
<protein>
    <recommendedName>
        <fullName evidence="10">2,3-bisphosphoglycerate-independent phosphoglycerate mutase</fullName>
        <ecNumber evidence="10">5.4.2.12</ecNumber>
    </recommendedName>
</protein>
<feature type="active site" description="Phosphoserine intermediate" evidence="11">
    <location>
        <position position="63"/>
    </location>
</feature>
<dbReference type="EC" id="5.4.2.12" evidence="10"/>
<evidence type="ECO:0000256" key="2">
    <source>
        <dbReference type="ARBA" id="ARBA00001936"/>
    </source>
</evidence>
<comment type="function">
    <text evidence="3">Catalyzes the interconversion of 2-phosphoglycerate and 3-phosphoglycerate.</text>
</comment>
<dbReference type="UniPathway" id="UPA00109">
    <property type="reaction ID" value="UER00186"/>
</dbReference>
<dbReference type="Pfam" id="PF06415">
    <property type="entry name" value="iPGM_N"/>
    <property type="match status" value="1"/>
</dbReference>
<dbReference type="Pfam" id="PF01676">
    <property type="entry name" value="Metalloenzyme"/>
    <property type="match status" value="1"/>
</dbReference>
<evidence type="ECO:0000256" key="10">
    <source>
        <dbReference type="NCBIfam" id="TIGR01307"/>
    </source>
</evidence>
<dbReference type="InterPro" id="IPR017850">
    <property type="entry name" value="Alkaline_phosphatase_core_sf"/>
</dbReference>
<dbReference type="FunFam" id="3.40.1450.10:FF:000002">
    <property type="entry name" value="2,3-bisphosphoglycerate-independent phosphoglycerate mutase"/>
    <property type="match status" value="1"/>
</dbReference>
<dbReference type="AlphaFoldDB" id="A0A554LW90"/>
<feature type="binding site" evidence="12">
    <location>
        <position position="460"/>
    </location>
    <ligand>
        <name>Mn(2+)</name>
        <dbReference type="ChEBI" id="CHEBI:29035"/>
        <label>1</label>
    </ligand>
</feature>
<feature type="binding site" evidence="12">
    <location>
        <position position="7"/>
    </location>
    <ligand>
        <name>Mn(2+)</name>
        <dbReference type="ChEBI" id="CHEBI:29035"/>
        <label>2</label>
    </ligand>
</feature>
<dbReference type="InterPro" id="IPR036646">
    <property type="entry name" value="PGAM_B_sf"/>
</dbReference>
<keyword evidence="8 12" id="KW-0464">Manganese</keyword>
<accession>A0A554LW90</accession>
<dbReference type="PANTHER" id="PTHR31637:SF0">
    <property type="entry name" value="2,3-BISPHOSPHOGLYCERATE-INDEPENDENT PHOSPHOGLYCERATE MUTASE"/>
    <property type="match status" value="1"/>
</dbReference>
<evidence type="ECO:0000256" key="11">
    <source>
        <dbReference type="PIRSR" id="PIRSR001492-1"/>
    </source>
</evidence>
<evidence type="ECO:0000256" key="7">
    <source>
        <dbReference type="ARBA" id="ARBA00023152"/>
    </source>
</evidence>
<sequence length="526" mass="58118">MVLAILDGWGLSPSWGGNAIEMAMPVHFNELWRQYPHAVLQALRAVHQPQKEESSSWIRVGNSEIGHAIIGAGRLLRFDLDELNEAVVSGAFFQNPALRESFSQIKDNGALHLIGLVSDGGVHSHINHLEALLRLAKQFNLTKVLIHFIADGIDTPQTSALTFIQKTKEIITTIGIGRIASITGRFYAMDRDSNWKNTSACGRLLLQGKGLVVGQPEKAIADFYRAKLTDDKFPPTLITDCKNDFIRPNDTVVFFNFRPDRMRQLVTLIKKDEKNLQPKVITLTSYFYQADDNDNVKVAFPPSYVKNTLAAVISAAGWRQCHLAESEKYAHVTYFFNVGKEKPLDGEERLIINSLPVNKNGKISQPEMRTPEIVDQAIKKIKSKKFEFILINFGNLDMVAHSGDPLLTGRAVKAIDKALDELSRAVLDAGGSLVITADHGNAEQIVNIADDLAGDPETFHTLNPVPLIVVARPIKKNLISQAMTVDRGGLLAEIVNSRRTLADVAPTVLTLMNLPIPQEMTGKSLI</sequence>
<feature type="binding site" evidence="12">
    <location>
        <position position="63"/>
    </location>
    <ligand>
        <name>Mn(2+)</name>
        <dbReference type="ChEBI" id="CHEBI:29035"/>
        <label>2</label>
    </ligand>
</feature>
<comment type="catalytic activity">
    <reaction evidence="1">
        <text>(2R)-2-phosphoglycerate = (2R)-3-phosphoglycerate</text>
        <dbReference type="Rhea" id="RHEA:15901"/>
        <dbReference type="ChEBI" id="CHEBI:58272"/>
        <dbReference type="ChEBI" id="CHEBI:58289"/>
        <dbReference type="EC" id="5.4.2.12"/>
    </reaction>
</comment>
<dbReference type="InterPro" id="IPR006124">
    <property type="entry name" value="Metalloenzyme"/>
</dbReference>
<comment type="similarity">
    <text evidence="5">Belongs to the BPG-independent phosphoglycerate mutase family.</text>
</comment>
<reference evidence="15 16" key="1">
    <citation type="submission" date="2017-07" db="EMBL/GenBank/DDBJ databases">
        <title>Mechanisms for carbon and nitrogen cycling indicate functional differentiation within the Candidate Phyla Radiation.</title>
        <authorList>
            <person name="Danczak R.E."/>
            <person name="Johnston M.D."/>
            <person name="Kenah C."/>
            <person name="Slattery M."/>
            <person name="Wrighton K.C."/>
            <person name="Wilkins M.J."/>
        </authorList>
    </citation>
    <scope>NUCLEOTIDE SEQUENCE [LARGE SCALE GENOMIC DNA]</scope>
    <source>
        <strain evidence="15">Licking1014_2</strain>
    </source>
</reference>
<evidence type="ECO:0000256" key="6">
    <source>
        <dbReference type="ARBA" id="ARBA00022723"/>
    </source>
</evidence>
<dbReference type="PIRSF" id="PIRSF001492">
    <property type="entry name" value="IPGAM"/>
    <property type="match status" value="1"/>
</dbReference>
<keyword evidence="9" id="KW-0413">Isomerase</keyword>
<dbReference type="GO" id="GO:0030145">
    <property type="term" value="F:manganese ion binding"/>
    <property type="evidence" value="ECO:0007669"/>
    <property type="project" value="InterPro"/>
</dbReference>
<dbReference type="InterPro" id="IPR011258">
    <property type="entry name" value="BPG-indep_PGM_N"/>
</dbReference>
<keyword evidence="7" id="KW-0324">Glycolysis</keyword>
<evidence type="ECO:0000256" key="4">
    <source>
        <dbReference type="ARBA" id="ARBA00004798"/>
    </source>
</evidence>
<dbReference type="EMBL" id="VMGL01000012">
    <property type="protein sequence ID" value="TSC97133.1"/>
    <property type="molecule type" value="Genomic_DNA"/>
</dbReference>
<comment type="cofactor">
    <cofactor evidence="2">
        <name>Mn(2+)</name>
        <dbReference type="ChEBI" id="CHEBI:29035"/>
    </cofactor>
</comment>
<dbReference type="Gene3D" id="3.40.1450.10">
    <property type="entry name" value="BPG-independent phosphoglycerate mutase, domain B"/>
    <property type="match status" value="1"/>
</dbReference>
<dbReference type="PANTHER" id="PTHR31637">
    <property type="entry name" value="2,3-BISPHOSPHOGLYCERATE-INDEPENDENT PHOSPHOGLYCERATE MUTASE"/>
    <property type="match status" value="1"/>
</dbReference>
<evidence type="ECO:0000256" key="8">
    <source>
        <dbReference type="ARBA" id="ARBA00023211"/>
    </source>
</evidence>
<evidence type="ECO:0000256" key="9">
    <source>
        <dbReference type="ARBA" id="ARBA00023235"/>
    </source>
</evidence>
<dbReference type="NCBIfam" id="TIGR01307">
    <property type="entry name" value="pgm_bpd_ind"/>
    <property type="match status" value="1"/>
</dbReference>
<dbReference type="GO" id="GO:0006096">
    <property type="term" value="P:glycolytic process"/>
    <property type="evidence" value="ECO:0007669"/>
    <property type="project" value="UniProtKB-UniRule"/>
</dbReference>
<gene>
    <name evidence="15" type="ORF">CEN88_146</name>
</gene>
<evidence type="ECO:0000313" key="16">
    <source>
        <dbReference type="Proteomes" id="UP000318711"/>
    </source>
</evidence>
<dbReference type="SUPFAM" id="SSF53649">
    <property type="entry name" value="Alkaline phosphatase-like"/>
    <property type="match status" value="1"/>
</dbReference>
<evidence type="ECO:0000259" key="13">
    <source>
        <dbReference type="Pfam" id="PF01676"/>
    </source>
</evidence>
<dbReference type="SUPFAM" id="SSF64158">
    <property type="entry name" value="2,3-Bisphosphoglycerate-independent phosphoglycerate mutase, substrate-binding domain"/>
    <property type="match status" value="1"/>
</dbReference>
<dbReference type="GO" id="GO:0004619">
    <property type="term" value="F:phosphoglycerate mutase activity"/>
    <property type="evidence" value="ECO:0007669"/>
    <property type="project" value="UniProtKB-UniRule"/>
</dbReference>
<comment type="caution">
    <text evidence="15">The sequence shown here is derived from an EMBL/GenBank/DDBJ whole genome shotgun (WGS) entry which is preliminary data.</text>
</comment>
<evidence type="ECO:0000256" key="5">
    <source>
        <dbReference type="ARBA" id="ARBA00008819"/>
    </source>
</evidence>
<evidence type="ECO:0000256" key="12">
    <source>
        <dbReference type="PIRSR" id="PIRSR001492-3"/>
    </source>
</evidence>
<feature type="domain" description="BPG-independent PGAM N-terminal" evidence="14">
    <location>
        <begin position="84"/>
        <end position="286"/>
    </location>
</feature>
<feature type="domain" description="Metalloenzyme" evidence="13">
    <location>
        <begin position="1"/>
        <end position="514"/>
    </location>
</feature>
<evidence type="ECO:0000256" key="3">
    <source>
        <dbReference type="ARBA" id="ARBA00002315"/>
    </source>
</evidence>
<evidence type="ECO:0000256" key="1">
    <source>
        <dbReference type="ARBA" id="ARBA00000370"/>
    </source>
</evidence>
<feature type="binding site" evidence="12">
    <location>
        <position position="438"/>
    </location>
    <ligand>
        <name>Mn(2+)</name>
        <dbReference type="ChEBI" id="CHEBI:29035"/>
        <label>2</label>
    </ligand>
</feature>
<feature type="binding site" evidence="12">
    <location>
        <position position="397"/>
    </location>
    <ligand>
        <name>Mn(2+)</name>
        <dbReference type="ChEBI" id="CHEBI:29035"/>
        <label>1</label>
    </ligand>
</feature>
<feature type="binding site" evidence="12">
    <location>
        <position position="401"/>
    </location>
    <ligand>
        <name>Mn(2+)</name>
        <dbReference type="ChEBI" id="CHEBI:29035"/>
        <label>1</label>
    </ligand>
</feature>
<keyword evidence="6 12" id="KW-0479">Metal-binding</keyword>
<dbReference type="GO" id="GO:0006007">
    <property type="term" value="P:glucose catabolic process"/>
    <property type="evidence" value="ECO:0007669"/>
    <property type="project" value="InterPro"/>
</dbReference>
<evidence type="ECO:0000259" key="14">
    <source>
        <dbReference type="Pfam" id="PF06415"/>
    </source>
</evidence>
<proteinExistence type="inferred from homology"/>
<evidence type="ECO:0000313" key="15">
    <source>
        <dbReference type="EMBL" id="TSC97133.1"/>
    </source>
</evidence>
<dbReference type="Gene3D" id="3.40.720.10">
    <property type="entry name" value="Alkaline Phosphatase, subunit A"/>
    <property type="match status" value="1"/>
</dbReference>
<dbReference type="InterPro" id="IPR005995">
    <property type="entry name" value="Pgm_bpd_ind"/>
</dbReference>
<name>A0A554LW90_9BACT</name>